<keyword evidence="4" id="KW-1185">Reference proteome</keyword>
<evidence type="ECO:0000256" key="2">
    <source>
        <dbReference type="SAM" id="MobiDB-lite"/>
    </source>
</evidence>
<dbReference type="HOGENOM" id="CLU_1393313_0_0_1"/>
<proteinExistence type="predicted"/>
<evidence type="ECO:0000313" key="3">
    <source>
        <dbReference type="EMBL" id="ESO90611.1"/>
    </source>
</evidence>
<evidence type="ECO:0000313" key="4">
    <source>
        <dbReference type="Proteomes" id="UP000030746"/>
    </source>
</evidence>
<dbReference type="OrthoDB" id="2020426at2759"/>
<reference evidence="3 4" key="1">
    <citation type="journal article" date="2013" name="Nature">
        <title>Insights into bilaterian evolution from three spiralian genomes.</title>
        <authorList>
            <person name="Simakov O."/>
            <person name="Marletaz F."/>
            <person name="Cho S.J."/>
            <person name="Edsinger-Gonzales E."/>
            <person name="Havlak P."/>
            <person name="Hellsten U."/>
            <person name="Kuo D.H."/>
            <person name="Larsson T."/>
            <person name="Lv J."/>
            <person name="Arendt D."/>
            <person name="Savage R."/>
            <person name="Osoegawa K."/>
            <person name="de Jong P."/>
            <person name="Grimwood J."/>
            <person name="Chapman J.A."/>
            <person name="Shapiro H."/>
            <person name="Aerts A."/>
            <person name="Otillar R.P."/>
            <person name="Terry A.Y."/>
            <person name="Boore J.L."/>
            <person name="Grigoriev I.V."/>
            <person name="Lindberg D.R."/>
            <person name="Seaver E.C."/>
            <person name="Weisblat D.A."/>
            <person name="Putnam N.H."/>
            <person name="Rokhsar D.S."/>
        </authorList>
    </citation>
    <scope>NUCLEOTIDE SEQUENCE [LARGE SCALE GENOMIC DNA]</scope>
</reference>
<feature type="non-terminal residue" evidence="3">
    <location>
        <position position="1"/>
    </location>
</feature>
<sequence length="196" mass="22703">LNRSDSDSSMPKYKKGPFHRNALERRSLRWKKVRTTGPPSSALPMRTSLDLELDLQANHTKLDHLKDEIARLKDINKRLSDAKTKGETELPQWMNDDQSFQNLLSEAEKLRNEMKANSSKQDRRAEQLLKRATRDVQRMRKNSPASNVISFKEKMAFITSAKTTVPVLPGTIMTEIPKDRERLEEFLRDDRIGEEV</sequence>
<protein>
    <submittedName>
        <fullName evidence="3">Uncharacterized protein</fullName>
    </submittedName>
</protein>
<dbReference type="OMA" id="CTHNADQ"/>
<feature type="region of interest" description="Disordered" evidence="2">
    <location>
        <begin position="1"/>
        <end position="26"/>
    </location>
</feature>
<name>V4ABC7_LOTGI</name>
<dbReference type="GeneID" id="20232175"/>
<dbReference type="Proteomes" id="UP000030746">
    <property type="component" value="Unassembled WGS sequence"/>
</dbReference>
<dbReference type="AlphaFoldDB" id="V4ABC7"/>
<dbReference type="RefSeq" id="XP_009058613.1">
    <property type="nucleotide sequence ID" value="XM_009060365.1"/>
</dbReference>
<accession>V4ABC7</accession>
<evidence type="ECO:0000256" key="1">
    <source>
        <dbReference type="SAM" id="Coils"/>
    </source>
</evidence>
<dbReference type="KEGG" id="lgi:LOTGIDRAFT_122954"/>
<dbReference type="STRING" id="225164.V4ABC7"/>
<organism evidence="3 4">
    <name type="scientific">Lottia gigantea</name>
    <name type="common">Giant owl limpet</name>
    <dbReference type="NCBI Taxonomy" id="225164"/>
    <lineage>
        <taxon>Eukaryota</taxon>
        <taxon>Metazoa</taxon>
        <taxon>Spiralia</taxon>
        <taxon>Lophotrochozoa</taxon>
        <taxon>Mollusca</taxon>
        <taxon>Gastropoda</taxon>
        <taxon>Patellogastropoda</taxon>
        <taxon>Lottioidea</taxon>
        <taxon>Lottiidae</taxon>
        <taxon>Lottia</taxon>
    </lineage>
</organism>
<gene>
    <name evidence="3" type="ORF">LOTGIDRAFT_122954</name>
</gene>
<dbReference type="EMBL" id="KB202367">
    <property type="protein sequence ID" value="ESO90611.1"/>
    <property type="molecule type" value="Genomic_DNA"/>
</dbReference>
<dbReference type="CTD" id="20232175"/>
<keyword evidence="1" id="KW-0175">Coiled coil</keyword>
<feature type="coiled-coil region" evidence="1">
    <location>
        <begin position="62"/>
        <end position="142"/>
    </location>
</feature>